<protein>
    <recommendedName>
        <fullName evidence="3">START domain-containing protein</fullName>
    </recommendedName>
</protein>
<dbReference type="EMBL" id="KZ819309">
    <property type="protein sequence ID" value="PWN94795.1"/>
    <property type="molecule type" value="Genomic_DNA"/>
</dbReference>
<feature type="compositionally biased region" description="Low complexity" evidence="1">
    <location>
        <begin position="1674"/>
        <end position="1683"/>
    </location>
</feature>
<feature type="region of interest" description="Disordered" evidence="1">
    <location>
        <begin position="1464"/>
        <end position="1507"/>
    </location>
</feature>
<dbReference type="OrthoDB" id="196858at2759"/>
<dbReference type="GO" id="GO:0008289">
    <property type="term" value="F:lipid binding"/>
    <property type="evidence" value="ECO:0007669"/>
    <property type="project" value="InterPro"/>
</dbReference>
<feature type="region of interest" description="Disordered" evidence="1">
    <location>
        <begin position="567"/>
        <end position="600"/>
    </location>
</feature>
<dbReference type="RefSeq" id="XP_025595074.1">
    <property type="nucleotide sequence ID" value="XM_025743775.1"/>
</dbReference>
<feature type="region of interest" description="Disordered" evidence="1">
    <location>
        <begin position="64"/>
        <end position="146"/>
    </location>
</feature>
<feature type="transmembrane region" description="Helical" evidence="2">
    <location>
        <begin position="1886"/>
        <end position="1909"/>
    </location>
</feature>
<dbReference type="InterPro" id="IPR051213">
    <property type="entry name" value="START_lipid_transfer"/>
</dbReference>
<evidence type="ECO:0000313" key="4">
    <source>
        <dbReference type="EMBL" id="PWN94795.1"/>
    </source>
</evidence>
<accession>A0A316Z3N2</accession>
<dbReference type="PROSITE" id="PS50848">
    <property type="entry name" value="START"/>
    <property type="match status" value="1"/>
</dbReference>
<feature type="region of interest" description="Disordered" evidence="1">
    <location>
        <begin position="1341"/>
        <end position="1374"/>
    </location>
</feature>
<feature type="compositionally biased region" description="Low complexity" evidence="1">
    <location>
        <begin position="977"/>
        <end position="995"/>
    </location>
</feature>
<dbReference type="STRING" id="58919.A0A316Z3N2"/>
<dbReference type="GO" id="GO:0005737">
    <property type="term" value="C:cytoplasm"/>
    <property type="evidence" value="ECO:0007669"/>
    <property type="project" value="UniProtKB-ARBA"/>
</dbReference>
<keyword evidence="2" id="KW-1133">Transmembrane helix</keyword>
<evidence type="ECO:0000256" key="2">
    <source>
        <dbReference type="SAM" id="Phobius"/>
    </source>
</evidence>
<feature type="region of interest" description="Disordered" evidence="1">
    <location>
        <begin position="1662"/>
        <end position="1689"/>
    </location>
</feature>
<keyword evidence="2" id="KW-0812">Transmembrane</keyword>
<feature type="region of interest" description="Disordered" evidence="1">
    <location>
        <begin position="956"/>
        <end position="1031"/>
    </location>
</feature>
<dbReference type="InterPro" id="IPR002913">
    <property type="entry name" value="START_lipid-bd_dom"/>
</dbReference>
<evidence type="ECO:0000256" key="1">
    <source>
        <dbReference type="SAM" id="MobiDB-lite"/>
    </source>
</evidence>
<feature type="compositionally biased region" description="Low complexity" evidence="1">
    <location>
        <begin position="119"/>
        <end position="146"/>
    </location>
</feature>
<feature type="region of interest" description="Disordered" evidence="1">
    <location>
        <begin position="1600"/>
        <end position="1619"/>
    </location>
</feature>
<dbReference type="PANTHER" id="PTHR19308:SF54">
    <property type="entry name" value="START DOMAIN-CONTAINING PROTEIN"/>
    <property type="match status" value="1"/>
</dbReference>
<evidence type="ECO:0000259" key="3">
    <source>
        <dbReference type="PROSITE" id="PS50848"/>
    </source>
</evidence>
<feature type="region of interest" description="Disordered" evidence="1">
    <location>
        <begin position="1806"/>
        <end position="1836"/>
    </location>
</feature>
<gene>
    <name evidence="4" type="ORF">FA09DRAFT_335573</name>
</gene>
<dbReference type="Pfam" id="PF01852">
    <property type="entry name" value="START"/>
    <property type="match status" value="2"/>
</dbReference>
<keyword evidence="2" id="KW-0472">Membrane</keyword>
<name>A0A316Z3N2_9BASI</name>
<dbReference type="CDD" id="cd00177">
    <property type="entry name" value="START"/>
    <property type="match status" value="1"/>
</dbReference>
<dbReference type="SUPFAM" id="SSF55961">
    <property type="entry name" value="Bet v1-like"/>
    <property type="match status" value="3"/>
</dbReference>
<feature type="compositionally biased region" description="Polar residues" evidence="1">
    <location>
        <begin position="575"/>
        <end position="593"/>
    </location>
</feature>
<reference evidence="4 5" key="1">
    <citation type="journal article" date="2018" name="Mol. Biol. Evol.">
        <title>Broad Genomic Sampling Reveals a Smut Pathogenic Ancestry of the Fungal Clade Ustilaginomycotina.</title>
        <authorList>
            <person name="Kijpornyongpan T."/>
            <person name="Mondo S.J."/>
            <person name="Barry K."/>
            <person name="Sandor L."/>
            <person name="Lee J."/>
            <person name="Lipzen A."/>
            <person name="Pangilinan J."/>
            <person name="LaButti K."/>
            <person name="Hainaut M."/>
            <person name="Henrissat B."/>
            <person name="Grigoriev I.V."/>
            <person name="Spatafora J.W."/>
            <person name="Aime M.C."/>
        </authorList>
    </citation>
    <scope>NUCLEOTIDE SEQUENCE [LARGE SCALE GENOMIC DNA]</scope>
    <source>
        <strain evidence="4 5">MCA 4186</strain>
    </source>
</reference>
<dbReference type="InterPro" id="IPR023393">
    <property type="entry name" value="START-like_dom_sf"/>
</dbReference>
<dbReference type="Gene3D" id="3.30.530.20">
    <property type="match status" value="3"/>
</dbReference>
<evidence type="ECO:0000313" key="5">
    <source>
        <dbReference type="Proteomes" id="UP000245946"/>
    </source>
</evidence>
<feature type="compositionally biased region" description="Low complexity" evidence="1">
    <location>
        <begin position="1347"/>
        <end position="1357"/>
    </location>
</feature>
<proteinExistence type="predicted"/>
<dbReference type="GeneID" id="37271319"/>
<dbReference type="Proteomes" id="UP000245946">
    <property type="component" value="Unassembled WGS sequence"/>
</dbReference>
<feature type="compositionally biased region" description="Polar residues" evidence="1">
    <location>
        <begin position="1362"/>
        <end position="1374"/>
    </location>
</feature>
<keyword evidence="5" id="KW-1185">Reference proteome</keyword>
<feature type="compositionally biased region" description="Low complexity" evidence="1">
    <location>
        <begin position="1496"/>
        <end position="1507"/>
    </location>
</feature>
<feature type="domain" description="START" evidence="3">
    <location>
        <begin position="615"/>
        <end position="788"/>
    </location>
</feature>
<organism evidence="4 5">
    <name type="scientific">Tilletiopsis washingtonensis</name>
    <dbReference type="NCBI Taxonomy" id="58919"/>
    <lineage>
        <taxon>Eukaryota</taxon>
        <taxon>Fungi</taxon>
        <taxon>Dikarya</taxon>
        <taxon>Basidiomycota</taxon>
        <taxon>Ustilaginomycotina</taxon>
        <taxon>Exobasidiomycetes</taxon>
        <taxon>Entylomatales</taxon>
        <taxon>Entylomatales incertae sedis</taxon>
        <taxon>Tilletiopsis</taxon>
    </lineage>
</organism>
<feature type="region of interest" description="Disordered" evidence="1">
    <location>
        <begin position="1728"/>
        <end position="1752"/>
    </location>
</feature>
<sequence length="1979" mass="209065">MDGPTLANSKAQWSSALQASLSTFRTLCSHAQATSKSWRPVLPAPGGAGTLGASSGSTLAAPGSVIAGPSSGSVRKVPSPAPGSLARRSATPKRGSIPGFPASVSYDSGFPAPPRVDMSTASSSMALSSSAQSQAQPQAQTQTQSSGPFVLHALDPTSVVVHRRSGGKALGMPSSADIFRATAEVHFDGTPDLDVFKGSLANPECRSSWDRMVEDAELIELLEPHTRISKTNFKLGWPASPRDAITISQMLSDDSTLLDISTSLPRSPDAPAYLRPAPPYVRSHVNLFAWCVQLSGDAGSSLSTSDPARSIASSASSDRQTLRITLFWSWDLRGAWLGMPAGGLGGQLPTLLSSLVDHVRTSASRIPHLNDYGTAIEVLTRAFDPSRDTLVTAYQVLPEDDEAQHAQEEAEKDPERLDRLRSRRALLTSAEWSLPAEEGWDVRVDVKALALAPGSSSDWAATAFRRTNANSGTSSSQVILRLKHSKLTGSDESVRVQVSAQRIAASSEVRLRLNDEPFGIEEVEAGLEPRPPISTLLGVPSSPAVLLDDAASISGVSIRSVSSRASATSLRDASDAQQQRSSTPQLGAQSGSAQRPPPDRSAALASLVRRNYIYFTSLLQEPEAKWKQISDSRGVTVTQLDSIDPTLVVYRAEATFVGVGVWDLFSTISTPGAQMHWDKSIEDAQLLEDAGDASRLWWTKTRAAWPVSARDAVTVETSYKSPASVHVFSFSTDDRAFFPTIPAPAAGTIRTKVDLRGWSVEALSPTTVHITLIEQSDPGGWTSKSAIPALMTAAVAGVGDFAIKSGGPPIATRLLGARTKVARYDSEKAVYRLEYELNPTSAPSGSETSSLSYSNNVECELRCDVETWSNSLDLVVDPPPINVSCLRRHKLSQGGSGLWLTIEHVPASLEDDVARVTVRKMVSTKEKGVVLVNGARLKVDVDELKEGEAAMLRDRKRTKPRRIPLDLATTRATLKPDGSSAASSADASSAGGLLARVGSPPPLEAGDGVTARAERPEGSTPSANDFFSDERPRQPMTCALDVLFLLRRIHAERSPDPAGTPAGWGLVATRGGLYVRRKQMQSISSTIVVQRGDKVVEGLTAEDICNAVSTLSCRKQWDDRIETATQLESFGNGAVTGFLTTKGAFPFRGRAFTLASITARSTPAAADGTSSDVAASSGLSPAVYFHASASFPERHATFPMSKLNPGALPMGRVLIDGWILETLDPYSSTLNYPIPSTRCTHVVAIDYAGSLPLAVNTLWNANLPRSIIAVEEYIKTRGAIPAVRVPPGCMRVLGDGRDEDTGLVWDYDDHRGARNCTLLSSAFTPSDRVLDVLVKVDAEHERRKPAAEASESAAAGGIPFPSSRQPAISNASTTKGAAQTALSTMPAFGDTLTAAASTGISRATSVSSIRSTGSFVTPTASVLRTVRPSAVRAETRKPRDVTLIDIEVELRHYAKGYEIVVTSEFGHDTPPVPPQSEKDKGPQDGQSQDGDKKDAAPAASAASDASRALLSLEGAREGTKDLPHLVMSYDLPPSAVLAATLDPSARPRRHLVRIALPTASFLEGHRGFLSGSAPTEAPQWYHDLRRRGALLRVRIRPHGAEASLPNSPQVGSEAASAPNAEDIDSQQVPAHCDGQRLEVVHVNQTSAMLQRESEREVKYAQLERVPAMRKDKTPTSATPASPSSDDRLPAQLKRAVAATLSLKADPEQRKASIATAASDVGADQHQEALDAKNGPPTPTAHTSKSAAKPKVRGAVLHRQPVLRSPLSVQVPEQTSTSAQLMGILNAYPLSRLGASTAVTTTNASGGILSKRGGSVSTSTGDAAEGSDSKKAAAGAGTGSSAASLGADAASATAAALGSIPGSMSALSSNANTTASAAVRSLLAKQFSFATLVLAVLIAFLLGSLVRALLSPADFILTSPQGGSDATGEAAALEIRRMLDGQHGGALTSNSVAWRELRRLIEIKGAIAGRWDLVLAVVRR</sequence>
<dbReference type="PANTHER" id="PTHR19308">
    <property type="entry name" value="PHOSPHATIDYLCHOLINE TRANSFER PROTEIN"/>
    <property type="match status" value="1"/>
</dbReference>